<keyword evidence="1" id="KW-0805">Transcription regulation</keyword>
<keyword evidence="3" id="KW-0804">Transcription</keyword>
<evidence type="ECO:0000313" key="5">
    <source>
        <dbReference type="EMBL" id="KAB1638735.1"/>
    </source>
</evidence>
<dbReference type="InterPro" id="IPR036390">
    <property type="entry name" value="WH_DNA-bd_sf"/>
</dbReference>
<dbReference type="Proteomes" id="UP000468668">
    <property type="component" value="Unassembled WGS sequence"/>
</dbReference>
<gene>
    <name evidence="5" type="ORF">F8C90_08245</name>
</gene>
<evidence type="ECO:0000256" key="3">
    <source>
        <dbReference type="ARBA" id="ARBA00023163"/>
    </source>
</evidence>
<evidence type="ECO:0000259" key="4">
    <source>
        <dbReference type="PROSITE" id="PS50995"/>
    </source>
</evidence>
<dbReference type="SUPFAM" id="SSF46785">
    <property type="entry name" value="Winged helix' DNA-binding domain"/>
    <property type="match status" value="1"/>
</dbReference>
<protein>
    <submittedName>
        <fullName evidence="5">MarR family transcriptional regulator</fullName>
    </submittedName>
</protein>
<proteinExistence type="predicted"/>
<feature type="domain" description="HTH marR-type" evidence="4">
    <location>
        <begin position="1"/>
        <end position="137"/>
    </location>
</feature>
<dbReference type="OrthoDB" id="3193316at2"/>
<accession>A0A6N6NL75</accession>
<dbReference type="Pfam" id="PF01047">
    <property type="entry name" value="MarR"/>
    <property type="match status" value="1"/>
</dbReference>
<dbReference type="InterPro" id="IPR036388">
    <property type="entry name" value="WH-like_DNA-bd_sf"/>
</dbReference>
<dbReference type="GeneID" id="98658395"/>
<evidence type="ECO:0000256" key="2">
    <source>
        <dbReference type="ARBA" id="ARBA00023125"/>
    </source>
</evidence>
<dbReference type="CDD" id="cd00090">
    <property type="entry name" value="HTH_ARSR"/>
    <property type="match status" value="1"/>
</dbReference>
<organism evidence="5 6">
    <name type="scientific">Ellagibacter isourolithinifaciens</name>
    <dbReference type="NCBI Taxonomy" id="2137581"/>
    <lineage>
        <taxon>Bacteria</taxon>
        <taxon>Bacillati</taxon>
        <taxon>Actinomycetota</taxon>
        <taxon>Coriobacteriia</taxon>
        <taxon>Eggerthellales</taxon>
        <taxon>Eggerthellaceae</taxon>
        <taxon>Ellagibacter</taxon>
    </lineage>
</organism>
<name>A0A6N6NL75_9ACTN</name>
<comment type="caution">
    <text evidence="5">The sequence shown here is derived from an EMBL/GenBank/DDBJ whole genome shotgun (WGS) entry which is preliminary data.</text>
</comment>
<dbReference type="PROSITE" id="PS50995">
    <property type="entry name" value="HTH_MARR_2"/>
    <property type="match status" value="1"/>
</dbReference>
<keyword evidence="6" id="KW-1185">Reference proteome</keyword>
<dbReference type="GO" id="GO:0003677">
    <property type="term" value="F:DNA binding"/>
    <property type="evidence" value="ECO:0007669"/>
    <property type="project" value="UniProtKB-KW"/>
</dbReference>
<dbReference type="PRINTS" id="PR00598">
    <property type="entry name" value="HTHMARR"/>
</dbReference>
<dbReference type="SMART" id="SM00347">
    <property type="entry name" value="HTH_MARR"/>
    <property type="match status" value="1"/>
</dbReference>
<dbReference type="InterPro" id="IPR011991">
    <property type="entry name" value="ArsR-like_HTH"/>
</dbReference>
<sequence length="148" mass="16452">MASQSKKPKNKDAQLVDLFHHCAHVAVHRGNRSGGRSGTLSALLKTGPVSQRELAEVMNVRAATLSEQIARLDRAGLVERTPSEKDRRSVIVSLSEEGKKEARRCSRERTKYNEQLFSVLSDDDKAELISLLEKLSDHWSESNLDGGK</sequence>
<dbReference type="InterPro" id="IPR000835">
    <property type="entry name" value="HTH_MarR-typ"/>
</dbReference>
<dbReference type="PANTHER" id="PTHR42756:SF1">
    <property type="entry name" value="TRANSCRIPTIONAL REPRESSOR OF EMRAB OPERON"/>
    <property type="match status" value="1"/>
</dbReference>
<dbReference type="PANTHER" id="PTHR42756">
    <property type="entry name" value="TRANSCRIPTIONAL REGULATOR, MARR"/>
    <property type="match status" value="1"/>
</dbReference>
<dbReference type="AlphaFoldDB" id="A0A6N6NL75"/>
<dbReference type="Gene3D" id="1.10.10.10">
    <property type="entry name" value="Winged helix-like DNA-binding domain superfamily/Winged helix DNA-binding domain"/>
    <property type="match status" value="1"/>
</dbReference>
<dbReference type="GO" id="GO:0003700">
    <property type="term" value="F:DNA-binding transcription factor activity"/>
    <property type="evidence" value="ECO:0007669"/>
    <property type="project" value="InterPro"/>
</dbReference>
<evidence type="ECO:0000256" key="1">
    <source>
        <dbReference type="ARBA" id="ARBA00023015"/>
    </source>
</evidence>
<reference evidence="5 6" key="1">
    <citation type="submission" date="2019-09" db="EMBL/GenBank/DDBJ databases">
        <title>Whole genome shotgun sequencing (WGS) of Ellagibacter isourolithinifaciens DSM 104140(T) and Adlercreutzia muris DSM 29508(T).</title>
        <authorList>
            <person name="Stoll D.A."/>
            <person name="Danylec N."/>
            <person name="Huch M."/>
        </authorList>
    </citation>
    <scope>NUCLEOTIDE SEQUENCE [LARGE SCALE GENOMIC DNA]</scope>
    <source>
        <strain evidence="5 6">DSM 104140</strain>
    </source>
</reference>
<keyword evidence="2" id="KW-0238">DNA-binding</keyword>
<dbReference type="RefSeq" id="WP_158050047.1">
    <property type="nucleotide sequence ID" value="NZ_DAWAFB010000006.1"/>
</dbReference>
<dbReference type="EMBL" id="WAJR01000022">
    <property type="protein sequence ID" value="KAB1638735.1"/>
    <property type="molecule type" value="Genomic_DNA"/>
</dbReference>
<evidence type="ECO:0000313" key="6">
    <source>
        <dbReference type="Proteomes" id="UP000468668"/>
    </source>
</evidence>